<dbReference type="AlphaFoldDB" id="A0AB73II83"/>
<sequence>MLREGHADVLCVCDSDFVNSASRPNSGVARELEIVAAEASRRDVRIIPLLVENLNESALPALLAD</sequence>
<name>A0AB73II83_9BURK</name>
<dbReference type="Proteomes" id="UP001229486">
    <property type="component" value="Unassembled WGS sequence"/>
</dbReference>
<proteinExistence type="predicted"/>
<comment type="caution">
    <text evidence="1">The sequence shown here is derived from an EMBL/GenBank/DDBJ whole genome shotgun (WGS) entry which is preliminary data.</text>
</comment>
<organism evidence="1 2">
    <name type="scientific">Paraburkholderia caledonica</name>
    <dbReference type="NCBI Taxonomy" id="134536"/>
    <lineage>
        <taxon>Bacteria</taxon>
        <taxon>Pseudomonadati</taxon>
        <taxon>Pseudomonadota</taxon>
        <taxon>Betaproteobacteria</taxon>
        <taxon>Burkholderiales</taxon>
        <taxon>Burkholderiaceae</taxon>
        <taxon>Paraburkholderia</taxon>
    </lineage>
</organism>
<dbReference type="EMBL" id="JAURTK010000006">
    <property type="protein sequence ID" value="MDP9649687.1"/>
    <property type="molecule type" value="Genomic_DNA"/>
</dbReference>
<accession>A0AB73II83</accession>
<reference evidence="1" key="1">
    <citation type="submission" date="2023-07" db="EMBL/GenBank/DDBJ databases">
        <title>Sorghum-associated microbial communities from plants grown in Nebraska, USA.</title>
        <authorList>
            <person name="Schachtman D."/>
        </authorList>
    </citation>
    <scope>NUCLEOTIDE SEQUENCE</scope>
    <source>
        <strain evidence="1">DS1061</strain>
    </source>
</reference>
<evidence type="ECO:0000313" key="2">
    <source>
        <dbReference type="Proteomes" id="UP001229486"/>
    </source>
</evidence>
<gene>
    <name evidence="1" type="ORF">J2793_005154</name>
</gene>
<evidence type="ECO:0000313" key="1">
    <source>
        <dbReference type="EMBL" id="MDP9649687.1"/>
    </source>
</evidence>
<evidence type="ECO:0008006" key="3">
    <source>
        <dbReference type="Google" id="ProtNLM"/>
    </source>
</evidence>
<protein>
    <recommendedName>
        <fullName evidence="3">TIR domain-containing protein</fullName>
    </recommendedName>
</protein>